<gene>
    <name evidence="1" type="ORF">RclHR1_07970001</name>
</gene>
<name>A0A2Z6SMK9_9GLOM</name>
<evidence type="ECO:0000313" key="2">
    <source>
        <dbReference type="Proteomes" id="UP000247702"/>
    </source>
</evidence>
<sequence length="69" mass="8061">MVADNESFTSILCACYIKTDYIDYISKEIIVMARQTRPRPSNRTQSGEKKINRPLYIVKFPSFNTFHNV</sequence>
<keyword evidence="2" id="KW-1185">Reference proteome</keyword>
<comment type="caution">
    <text evidence="1">The sequence shown here is derived from an EMBL/GenBank/DDBJ whole genome shotgun (WGS) entry which is preliminary data.</text>
</comment>
<proteinExistence type="predicted"/>
<evidence type="ECO:0000313" key="1">
    <source>
        <dbReference type="EMBL" id="GBC08199.1"/>
    </source>
</evidence>
<dbReference type="EMBL" id="BEXD01004200">
    <property type="protein sequence ID" value="GBC08199.1"/>
    <property type="molecule type" value="Genomic_DNA"/>
</dbReference>
<dbReference type="AlphaFoldDB" id="A0A2Z6SMK9"/>
<dbReference type="Proteomes" id="UP000247702">
    <property type="component" value="Unassembled WGS sequence"/>
</dbReference>
<protein>
    <submittedName>
        <fullName evidence="1">Uncharacterized protein</fullName>
    </submittedName>
</protein>
<reference evidence="1 2" key="1">
    <citation type="submission" date="2017-11" db="EMBL/GenBank/DDBJ databases">
        <title>The genome of Rhizophagus clarus HR1 reveals common genetic basis of auxotrophy among arbuscular mycorrhizal fungi.</title>
        <authorList>
            <person name="Kobayashi Y."/>
        </authorList>
    </citation>
    <scope>NUCLEOTIDE SEQUENCE [LARGE SCALE GENOMIC DNA]</scope>
    <source>
        <strain evidence="1 2">HR1</strain>
    </source>
</reference>
<organism evidence="1 2">
    <name type="scientific">Rhizophagus clarus</name>
    <dbReference type="NCBI Taxonomy" id="94130"/>
    <lineage>
        <taxon>Eukaryota</taxon>
        <taxon>Fungi</taxon>
        <taxon>Fungi incertae sedis</taxon>
        <taxon>Mucoromycota</taxon>
        <taxon>Glomeromycotina</taxon>
        <taxon>Glomeromycetes</taxon>
        <taxon>Glomerales</taxon>
        <taxon>Glomeraceae</taxon>
        <taxon>Rhizophagus</taxon>
    </lineage>
</organism>
<accession>A0A2Z6SMK9</accession>